<feature type="domain" description="RNA polymerase sigma-70 region 2" evidence="6">
    <location>
        <begin position="47"/>
        <end position="114"/>
    </location>
</feature>
<dbReference type="InterPro" id="IPR013324">
    <property type="entry name" value="RNA_pol_sigma_r3/r4-like"/>
</dbReference>
<evidence type="ECO:0000259" key="6">
    <source>
        <dbReference type="Pfam" id="PF04542"/>
    </source>
</evidence>
<dbReference type="GO" id="GO:0003677">
    <property type="term" value="F:DNA binding"/>
    <property type="evidence" value="ECO:0007669"/>
    <property type="project" value="UniProtKB-KW"/>
</dbReference>
<dbReference type="InterPro" id="IPR036388">
    <property type="entry name" value="WH-like_DNA-bd_sf"/>
</dbReference>
<dbReference type="PANTHER" id="PTHR43133">
    <property type="entry name" value="RNA POLYMERASE ECF-TYPE SIGMA FACTO"/>
    <property type="match status" value="1"/>
</dbReference>
<dbReference type="EMBL" id="JAEUGD010000042">
    <property type="protein sequence ID" value="MBL6446972.1"/>
    <property type="molecule type" value="Genomic_DNA"/>
</dbReference>
<dbReference type="NCBIfam" id="TIGR02937">
    <property type="entry name" value="sigma70-ECF"/>
    <property type="match status" value="1"/>
</dbReference>
<dbReference type="GO" id="GO:0016987">
    <property type="term" value="F:sigma factor activity"/>
    <property type="evidence" value="ECO:0007669"/>
    <property type="project" value="UniProtKB-KW"/>
</dbReference>
<evidence type="ECO:0000256" key="5">
    <source>
        <dbReference type="ARBA" id="ARBA00023163"/>
    </source>
</evidence>
<evidence type="ECO:0000259" key="7">
    <source>
        <dbReference type="Pfam" id="PF08281"/>
    </source>
</evidence>
<evidence type="ECO:0000313" key="8">
    <source>
        <dbReference type="EMBL" id="MBL6446972.1"/>
    </source>
</evidence>
<dbReference type="Gene3D" id="1.10.10.10">
    <property type="entry name" value="Winged helix-like DNA-binding domain superfamily/Winged helix DNA-binding domain"/>
    <property type="match status" value="1"/>
</dbReference>
<evidence type="ECO:0000256" key="1">
    <source>
        <dbReference type="ARBA" id="ARBA00010641"/>
    </source>
</evidence>
<dbReference type="Pfam" id="PF04542">
    <property type="entry name" value="Sigma70_r2"/>
    <property type="match status" value="1"/>
</dbReference>
<dbReference type="GO" id="GO:0006352">
    <property type="term" value="P:DNA-templated transcription initiation"/>
    <property type="evidence" value="ECO:0007669"/>
    <property type="project" value="InterPro"/>
</dbReference>
<dbReference type="Pfam" id="PF08281">
    <property type="entry name" value="Sigma70_r4_2"/>
    <property type="match status" value="1"/>
</dbReference>
<comment type="similarity">
    <text evidence="1">Belongs to the sigma-70 factor family. ECF subfamily.</text>
</comment>
<comment type="caution">
    <text evidence="8">The sequence shown here is derived from an EMBL/GenBank/DDBJ whole genome shotgun (WGS) entry which is preliminary data.</text>
</comment>
<dbReference type="SUPFAM" id="SSF88946">
    <property type="entry name" value="Sigma2 domain of RNA polymerase sigma factors"/>
    <property type="match status" value="1"/>
</dbReference>
<dbReference type="InterPro" id="IPR039425">
    <property type="entry name" value="RNA_pol_sigma-70-like"/>
</dbReference>
<evidence type="ECO:0000256" key="2">
    <source>
        <dbReference type="ARBA" id="ARBA00023015"/>
    </source>
</evidence>
<dbReference type="CDD" id="cd06171">
    <property type="entry name" value="Sigma70_r4"/>
    <property type="match status" value="1"/>
</dbReference>
<dbReference type="AlphaFoldDB" id="A0A937KC03"/>
<dbReference type="InterPro" id="IPR013325">
    <property type="entry name" value="RNA_pol_sigma_r2"/>
</dbReference>
<dbReference type="Gene3D" id="1.10.1740.10">
    <property type="match status" value="1"/>
</dbReference>
<dbReference type="SUPFAM" id="SSF88659">
    <property type="entry name" value="Sigma3 and sigma4 domains of RNA polymerase sigma factors"/>
    <property type="match status" value="1"/>
</dbReference>
<proteinExistence type="inferred from homology"/>
<dbReference type="InterPro" id="IPR007627">
    <property type="entry name" value="RNA_pol_sigma70_r2"/>
</dbReference>
<reference evidence="8" key="1">
    <citation type="submission" date="2021-01" db="EMBL/GenBank/DDBJ databases">
        <title>Fulvivirga kasyanovii gen. nov., sp nov., a novel member of the phylum Bacteroidetes isolated from seawater in a mussel farm.</title>
        <authorList>
            <person name="Zhao L.-H."/>
            <person name="Wang Z.-J."/>
        </authorList>
    </citation>
    <scope>NUCLEOTIDE SEQUENCE</scope>
    <source>
        <strain evidence="8">29W222</strain>
    </source>
</reference>
<dbReference type="InterPro" id="IPR014284">
    <property type="entry name" value="RNA_pol_sigma-70_dom"/>
</dbReference>
<keyword evidence="4" id="KW-0238">DNA-binding</keyword>
<organism evidence="8 9">
    <name type="scientific">Fulvivirga marina</name>
    <dbReference type="NCBI Taxonomy" id="2494733"/>
    <lineage>
        <taxon>Bacteria</taxon>
        <taxon>Pseudomonadati</taxon>
        <taxon>Bacteroidota</taxon>
        <taxon>Cytophagia</taxon>
        <taxon>Cytophagales</taxon>
        <taxon>Fulvivirgaceae</taxon>
        <taxon>Fulvivirga</taxon>
    </lineage>
</organism>
<feature type="domain" description="RNA polymerase sigma factor 70 region 4 type 2" evidence="7">
    <location>
        <begin position="146"/>
        <end position="196"/>
    </location>
</feature>
<sequence length="210" mass="24589">MPNFLIHSFDGVLLKSHPVLIIDKNISDEQLVLLLQDVYNPGYFSLLVQRHEKYILRKCMSYVKNEDIAEDLCQEILIKLFVNIKSFKGEARFSTWLFSIIHNTCIDHLRKNKKNVRQVITDKMADEVTEMIEGVDEVPEELSIKILENLLDEISPEEKMILLLKYKEKHPIKDIQLTLGLSESAVKMRLKRAKSKVNKLYLTYRNKQKS</sequence>
<keyword evidence="9" id="KW-1185">Reference proteome</keyword>
<dbReference type="InterPro" id="IPR013249">
    <property type="entry name" value="RNA_pol_sigma70_r4_t2"/>
</dbReference>
<accession>A0A937KC03</accession>
<dbReference type="Proteomes" id="UP000614216">
    <property type="component" value="Unassembled WGS sequence"/>
</dbReference>
<evidence type="ECO:0000313" key="9">
    <source>
        <dbReference type="Proteomes" id="UP000614216"/>
    </source>
</evidence>
<keyword evidence="3" id="KW-0731">Sigma factor</keyword>
<keyword evidence="2" id="KW-0805">Transcription regulation</keyword>
<evidence type="ECO:0000256" key="3">
    <source>
        <dbReference type="ARBA" id="ARBA00023082"/>
    </source>
</evidence>
<keyword evidence="5" id="KW-0804">Transcription</keyword>
<dbReference type="RefSeq" id="WP_202856505.1">
    <property type="nucleotide sequence ID" value="NZ_JAEUGD010000042.1"/>
</dbReference>
<dbReference type="PANTHER" id="PTHR43133:SF8">
    <property type="entry name" value="RNA POLYMERASE SIGMA FACTOR HI_1459-RELATED"/>
    <property type="match status" value="1"/>
</dbReference>
<evidence type="ECO:0000256" key="4">
    <source>
        <dbReference type="ARBA" id="ARBA00023125"/>
    </source>
</evidence>
<gene>
    <name evidence="8" type="ORF">JMN32_11670</name>
</gene>
<protein>
    <submittedName>
        <fullName evidence="8">RNA polymerase sigma factor</fullName>
    </submittedName>
</protein>
<name>A0A937KC03_9BACT</name>